<sequence>MLAAALVLAASAAADEPRFATTVTDINRVGLTLSNYGFFGNNFRSRSPSLEYPLGSGYEHMSRAGLWVGAEALGDDGLFTGVTTAIVDNAQGSNGSFETEFTPVGNGLRQLSRIANSRFYSPEAISDQDFLCSYNDQTVRDPAGNQHERHRPLDILVEQRTLAFSLEVADAFVVARFSIVNQGPALRHVYLGLYSQFVSGDKNAYSTWPPSTGSGPGSWYYKTRAEFDSARRLYKEHYCAGTPYPEGCQFAYCPPWAGVMLLGVSPGRVEDKTVSLAWWTYSPGDTLRDSDAELYSILANPVRMDPRDCVPNTGCSPIMVMGVGPFDPVLPGDTLHVDYAFVAGMDEATFLRNADFAQFASDIHFVLPAPPPSPRLHVESGANRVDLFWDDSPEHVEDTTSPAPGHLDFEGYRVYLGLDRQNPGRVAQFDLPDTAGFNTGLETIRLETPRVFDGIPYRYHLSVPGLRDGFQYYGAITSYDVGDGQVPSLESGISQNKFVVVPGPRPGESARGVTVFPNPYRVEARWDRGAQVRDHYLWFANLPRHAMLRIFTLAGDLVFETRFDGDRYQGESARGLYDRRQDLDTSPPSLSGSSFAWNLITREGQAVASGLYVYAVEDLDRKAVSRGKFLVVKSDRESF</sequence>
<dbReference type="AlphaFoldDB" id="A0A538SKN3"/>
<gene>
    <name evidence="1" type="ORF">E6K73_04405</name>
</gene>
<comment type="caution">
    <text evidence="1">The sequence shown here is derived from an EMBL/GenBank/DDBJ whole genome shotgun (WGS) entry which is preliminary data.</text>
</comment>
<dbReference type="EMBL" id="VBOT01000051">
    <property type="protein sequence ID" value="TMQ51934.1"/>
    <property type="molecule type" value="Genomic_DNA"/>
</dbReference>
<evidence type="ECO:0000313" key="2">
    <source>
        <dbReference type="Proteomes" id="UP000320184"/>
    </source>
</evidence>
<protein>
    <submittedName>
        <fullName evidence="1">Uncharacterized protein</fullName>
    </submittedName>
</protein>
<accession>A0A538SKN3</accession>
<evidence type="ECO:0000313" key="1">
    <source>
        <dbReference type="EMBL" id="TMQ51934.1"/>
    </source>
</evidence>
<reference evidence="1 2" key="1">
    <citation type="journal article" date="2019" name="Nat. Microbiol.">
        <title>Mediterranean grassland soil C-N compound turnover is dependent on rainfall and depth, and is mediated by genomically divergent microorganisms.</title>
        <authorList>
            <person name="Diamond S."/>
            <person name="Andeer P.F."/>
            <person name="Li Z."/>
            <person name="Crits-Christoph A."/>
            <person name="Burstein D."/>
            <person name="Anantharaman K."/>
            <person name="Lane K.R."/>
            <person name="Thomas B.C."/>
            <person name="Pan C."/>
            <person name="Northen T.R."/>
            <person name="Banfield J.F."/>
        </authorList>
    </citation>
    <scope>NUCLEOTIDE SEQUENCE [LARGE SCALE GENOMIC DNA]</scope>
    <source>
        <strain evidence="1">WS_3</strain>
    </source>
</reference>
<name>A0A538SKN3_UNCEI</name>
<dbReference type="Proteomes" id="UP000320184">
    <property type="component" value="Unassembled WGS sequence"/>
</dbReference>
<organism evidence="1 2">
    <name type="scientific">Eiseniibacteriota bacterium</name>
    <dbReference type="NCBI Taxonomy" id="2212470"/>
    <lineage>
        <taxon>Bacteria</taxon>
        <taxon>Candidatus Eiseniibacteriota</taxon>
    </lineage>
</organism>
<proteinExistence type="predicted"/>